<evidence type="ECO:0000256" key="2">
    <source>
        <dbReference type="ARBA" id="ARBA00022448"/>
    </source>
</evidence>
<feature type="compositionally biased region" description="Basic and acidic residues" evidence="6">
    <location>
        <begin position="258"/>
        <end position="267"/>
    </location>
</feature>
<feature type="transmembrane region" description="Helical" evidence="7">
    <location>
        <begin position="165"/>
        <end position="188"/>
    </location>
</feature>
<evidence type="ECO:0000256" key="5">
    <source>
        <dbReference type="ARBA" id="ARBA00023136"/>
    </source>
</evidence>
<evidence type="ECO:0000313" key="9">
    <source>
        <dbReference type="EMBL" id="KAL1884890.1"/>
    </source>
</evidence>
<evidence type="ECO:0000256" key="6">
    <source>
        <dbReference type="SAM" id="MobiDB-lite"/>
    </source>
</evidence>
<feature type="transmembrane region" description="Helical" evidence="7">
    <location>
        <begin position="363"/>
        <end position="383"/>
    </location>
</feature>
<keyword evidence="4 7" id="KW-1133">Transmembrane helix</keyword>
<feature type="transmembrane region" description="Helical" evidence="7">
    <location>
        <begin position="102"/>
        <end position="122"/>
    </location>
</feature>
<dbReference type="Pfam" id="PF07690">
    <property type="entry name" value="MFS_1"/>
    <property type="match status" value="1"/>
</dbReference>
<keyword evidence="5 7" id="KW-0472">Membrane</keyword>
<comment type="caution">
    <text evidence="9">The sequence shown here is derived from an EMBL/GenBank/DDBJ whole genome shotgun (WGS) entry which is preliminary data.</text>
</comment>
<feature type="transmembrane region" description="Helical" evidence="7">
    <location>
        <begin position="208"/>
        <end position="229"/>
    </location>
</feature>
<dbReference type="PANTHER" id="PTHR43791">
    <property type="entry name" value="PERMEASE-RELATED"/>
    <property type="match status" value="1"/>
</dbReference>
<evidence type="ECO:0000259" key="8">
    <source>
        <dbReference type="PROSITE" id="PS50850"/>
    </source>
</evidence>
<gene>
    <name evidence="9" type="ORF">Plec18167_001546</name>
</gene>
<feature type="compositionally biased region" description="Low complexity" evidence="6">
    <location>
        <begin position="294"/>
        <end position="313"/>
    </location>
</feature>
<keyword evidence="10" id="KW-1185">Reference proteome</keyword>
<organism evidence="9 10">
    <name type="scientific">Paecilomyces lecythidis</name>
    <dbReference type="NCBI Taxonomy" id="3004212"/>
    <lineage>
        <taxon>Eukaryota</taxon>
        <taxon>Fungi</taxon>
        <taxon>Dikarya</taxon>
        <taxon>Ascomycota</taxon>
        <taxon>Pezizomycotina</taxon>
        <taxon>Eurotiomycetes</taxon>
        <taxon>Eurotiomycetidae</taxon>
        <taxon>Eurotiales</taxon>
        <taxon>Thermoascaceae</taxon>
        <taxon>Paecilomyces</taxon>
    </lineage>
</organism>
<feature type="transmembrane region" description="Helical" evidence="7">
    <location>
        <begin position="74"/>
        <end position="95"/>
    </location>
</feature>
<dbReference type="Proteomes" id="UP001583193">
    <property type="component" value="Unassembled WGS sequence"/>
</dbReference>
<proteinExistence type="predicted"/>
<keyword evidence="2" id="KW-0813">Transport</keyword>
<evidence type="ECO:0000256" key="1">
    <source>
        <dbReference type="ARBA" id="ARBA00004141"/>
    </source>
</evidence>
<keyword evidence="3 7" id="KW-0812">Transmembrane</keyword>
<reference evidence="9 10" key="1">
    <citation type="journal article" date="2024" name="IMA Fungus">
        <title>IMA Genome - F19 : A genome assembly and annotation guide to empower mycologists, including annotated draft genome sequences of Ceratocystis pirilliformis, Diaporthe australafricana, Fusarium ophioides, Paecilomyces lecythidis, and Sporothrix stenoceras.</title>
        <authorList>
            <person name="Aylward J."/>
            <person name="Wilson A.M."/>
            <person name="Visagie C.M."/>
            <person name="Spraker J."/>
            <person name="Barnes I."/>
            <person name="Buitendag C."/>
            <person name="Ceriani C."/>
            <person name="Del Mar Angel L."/>
            <person name="du Plessis D."/>
            <person name="Fuchs T."/>
            <person name="Gasser K."/>
            <person name="Kramer D."/>
            <person name="Li W."/>
            <person name="Munsamy K."/>
            <person name="Piso A."/>
            <person name="Price J.L."/>
            <person name="Sonnekus B."/>
            <person name="Thomas C."/>
            <person name="van der Nest A."/>
            <person name="van Dijk A."/>
            <person name="van Heerden A."/>
            <person name="van Vuuren N."/>
            <person name="Yilmaz N."/>
            <person name="Duong T.A."/>
            <person name="van der Merwe N.A."/>
            <person name="Wingfield M.J."/>
            <person name="Wingfield B.D."/>
        </authorList>
    </citation>
    <scope>NUCLEOTIDE SEQUENCE [LARGE SCALE GENOMIC DNA]</scope>
    <source>
        <strain evidence="9 10">CMW 18167</strain>
    </source>
</reference>
<feature type="region of interest" description="Disordered" evidence="6">
    <location>
        <begin position="258"/>
        <end position="313"/>
    </location>
</feature>
<sequence length="595" mass="66078">MEPAQSLSPPPPGEPDEVLRFHEIVERRVIRKIDYILLPFLSLLFLLNSLDRSNIGNAETAHFTRDAGLDPKDLNTAVACFFAFFVALQPVGAAAGRKFGMATYVPTVMALWGLFTMLHVWISKRWQLITIRILIGCLEAGFYPTTVSYLSLFYTRYEFARRLSLFYGQYAVAGALGGFLAFVVFSWFPPADGTDAGNPPSGGWRPWQTLFLIEGVLTMLVAIIGFFWLPRSPGAAWFLNKEERTLADERIRIDRDSVESGHHKEFSESTPSAGHEELTHIQSSSDEEERRLLSSHSTSQHTGTTTDATSDSGLSKTDILSSILFLPLIGPVLVINIASAIPGTAFSIFLPLVVESLNLSSPLYSNLLTVPPFLIAAVTLYLFSRGSDRSRQRILPILCGLGLITLGLIMTLVMSYTPEWSVPHKALAQYLSLCLLLSGSFVPSPLTVAWLSDNLPQPGKRAIILGVNGWGNLAGVLAALLFAPRWRSNEYRVPLFVTLGFVVFSFLGFVLLEFMLTRLNAARAKASKMEDLRCDQDDVEADESLIQNLPSAAVIGGSWWDMTIRHWVGERFLRLSREEAFLRRGDEQITFTYGL</sequence>
<comment type="subcellular location">
    <subcellularLocation>
        <location evidence="1">Membrane</location>
        <topology evidence="1">Multi-pass membrane protein</topology>
    </subcellularLocation>
</comment>
<dbReference type="Gene3D" id="1.20.1250.20">
    <property type="entry name" value="MFS general substrate transporter like domains"/>
    <property type="match status" value="2"/>
</dbReference>
<accession>A0ABR3Y9A5</accession>
<evidence type="ECO:0000256" key="7">
    <source>
        <dbReference type="SAM" id="Phobius"/>
    </source>
</evidence>
<feature type="transmembrane region" description="Helical" evidence="7">
    <location>
        <begin position="463"/>
        <end position="483"/>
    </location>
</feature>
<protein>
    <recommendedName>
        <fullName evidence="8">Major facilitator superfamily (MFS) profile domain-containing protein</fullName>
    </recommendedName>
</protein>
<dbReference type="PROSITE" id="PS50850">
    <property type="entry name" value="MFS"/>
    <property type="match status" value="1"/>
</dbReference>
<feature type="domain" description="Major facilitator superfamily (MFS) profile" evidence="8">
    <location>
        <begin position="37"/>
        <end position="520"/>
    </location>
</feature>
<evidence type="ECO:0000256" key="3">
    <source>
        <dbReference type="ARBA" id="ARBA00022692"/>
    </source>
</evidence>
<feature type="transmembrane region" description="Helical" evidence="7">
    <location>
        <begin position="395"/>
        <end position="416"/>
    </location>
</feature>
<feature type="transmembrane region" description="Helical" evidence="7">
    <location>
        <begin position="323"/>
        <end position="351"/>
    </location>
</feature>
<dbReference type="SUPFAM" id="SSF103473">
    <property type="entry name" value="MFS general substrate transporter"/>
    <property type="match status" value="1"/>
</dbReference>
<feature type="transmembrane region" description="Helical" evidence="7">
    <location>
        <begin position="428"/>
        <end position="451"/>
    </location>
</feature>
<dbReference type="EMBL" id="JAVDPF010000003">
    <property type="protein sequence ID" value="KAL1884890.1"/>
    <property type="molecule type" value="Genomic_DNA"/>
</dbReference>
<dbReference type="InterPro" id="IPR036259">
    <property type="entry name" value="MFS_trans_sf"/>
</dbReference>
<evidence type="ECO:0000256" key="4">
    <source>
        <dbReference type="ARBA" id="ARBA00022989"/>
    </source>
</evidence>
<name>A0ABR3Y9A5_9EURO</name>
<dbReference type="PANTHER" id="PTHR43791:SF21">
    <property type="entry name" value="MAJOR FACILITATOR SUPERFAMILY (MFS) PROFILE DOMAIN-CONTAINING PROTEIN"/>
    <property type="match status" value="1"/>
</dbReference>
<feature type="transmembrane region" description="Helical" evidence="7">
    <location>
        <begin position="495"/>
        <end position="516"/>
    </location>
</feature>
<feature type="transmembrane region" description="Helical" evidence="7">
    <location>
        <begin position="128"/>
        <end position="153"/>
    </location>
</feature>
<evidence type="ECO:0000313" key="10">
    <source>
        <dbReference type="Proteomes" id="UP001583193"/>
    </source>
</evidence>
<dbReference type="InterPro" id="IPR011701">
    <property type="entry name" value="MFS"/>
</dbReference>
<dbReference type="InterPro" id="IPR020846">
    <property type="entry name" value="MFS_dom"/>
</dbReference>